<evidence type="ECO:0000313" key="7">
    <source>
        <dbReference type="Proteomes" id="UP000655570"/>
    </source>
</evidence>
<feature type="domain" description="HTH arsR-type" evidence="5">
    <location>
        <begin position="45"/>
        <end position="139"/>
    </location>
</feature>
<evidence type="ECO:0000313" key="6">
    <source>
        <dbReference type="EMBL" id="MBD7982462.1"/>
    </source>
</evidence>
<evidence type="ECO:0000259" key="5">
    <source>
        <dbReference type="PROSITE" id="PS50987"/>
    </source>
</evidence>
<dbReference type="SMART" id="SM00418">
    <property type="entry name" value="HTH_ARSR"/>
    <property type="match status" value="1"/>
</dbReference>
<dbReference type="CDD" id="cd00090">
    <property type="entry name" value="HTH_ARSR"/>
    <property type="match status" value="1"/>
</dbReference>
<dbReference type="InterPro" id="IPR001845">
    <property type="entry name" value="HTH_ArsR_DNA-bd_dom"/>
</dbReference>
<dbReference type="Proteomes" id="UP000655570">
    <property type="component" value="Unassembled WGS sequence"/>
</dbReference>
<name>A0ABR8U343_9CELL</name>
<dbReference type="PROSITE" id="PS50987">
    <property type="entry name" value="HTH_ARSR_2"/>
    <property type="match status" value="1"/>
</dbReference>
<evidence type="ECO:0000256" key="3">
    <source>
        <dbReference type="ARBA" id="ARBA00023163"/>
    </source>
</evidence>
<keyword evidence="1" id="KW-0805">Transcription regulation</keyword>
<dbReference type="PRINTS" id="PR00778">
    <property type="entry name" value="HTHARSR"/>
</dbReference>
<dbReference type="EMBL" id="JACSQF010000022">
    <property type="protein sequence ID" value="MBD7982462.1"/>
    <property type="molecule type" value="Genomic_DNA"/>
</dbReference>
<protein>
    <submittedName>
        <fullName evidence="6">Helix-turn-helix transcriptional regulator</fullName>
    </submittedName>
</protein>
<organism evidence="6 7">
    <name type="scientific">Oerskovia merdavium</name>
    <dbReference type="NCBI Taxonomy" id="2762227"/>
    <lineage>
        <taxon>Bacteria</taxon>
        <taxon>Bacillati</taxon>
        <taxon>Actinomycetota</taxon>
        <taxon>Actinomycetes</taxon>
        <taxon>Micrococcales</taxon>
        <taxon>Cellulomonadaceae</taxon>
        <taxon>Oerskovia</taxon>
    </lineage>
</organism>
<evidence type="ECO:0000256" key="4">
    <source>
        <dbReference type="SAM" id="MobiDB-lite"/>
    </source>
</evidence>
<keyword evidence="7" id="KW-1185">Reference proteome</keyword>
<keyword evidence="3" id="KW-0804">Transcription</keyword>
<dbReference type="PANTHER" id="PTHR43132:SF2">
    <property type="entry name" value="ARSENICAL RESISTANCE OPERON REPRESSOR ARSR-RELATED"/>
    <property type="match status" value="1"/>
</dbReference>
<accession>A0ABR8U343</accession>
<dbReference type="SUPFAM" id="SSF46785">
    <property type="entry name" value="Winged helix' DNA-binding domain"/>
    <property type="match status" value="1"/>
</dbReference>
<evidence type="ECO:0000256" key="1">
    <source>
        <dbReference type="ARBA" id="ARBA00023015"/>
    </source>
</evidence>
<dbReference type="PANTHER" id="PTHR43132">
    <property type="entry name" value="ARSENICAL RESISTANCE OPERON REPRESSOR ARSR-RELATED"/>
    <property type="match status" value="1"/>
</dbReference>
<proteinExistence type="predicted"/>
<dbReference type="InterPro" id="IPR036388">
    <property type="entry name" value="WH-like_DNA-bd_sf"/>
</dbReference>
<dbReference type="Pfam" id="PF01022">
    <property type="entry name" value="HTH_5"/>
    <property type="match status" value="1"/>
</dbReference>
<comment type="caution">
    <text evidence="6">The sequence shown here is derived from an EMBL/GenBank/DDBJ whole genome shotgun (WGS) entry which is preliminary data.</text>
</comment>
<evidence type="ECO:0000256" key="2">
    <source>
        <dbReference type="ARBA" id="ARBA00023125"/>
    </source>
</evidence>
<dbReference type="NCBIfam" id="NF033788">
    <property type="entry name" value="HTH_metalloreg"/>
    <property type="match status" value="1"/>
</dbReference>
<keyword evidence="2" id="KW-0238">DNA-binding</keyword>
<dbReference type="InterPro" id="IPR011991">
    <property type="entry name" value="ArsR-like_HTH"/>
</dbReference>
<gene>
    <name evidence="6" type="ORF">H9641_17330</name>
</gene>
<reference evidence="6 7" key="1">
    <citation type="submission" date="2020-08" db="EMBL/GenBank/DDBJ databases">
        <title>A Genomic Blueprint of the Chicken Gut Microbiome.</title>
        <authorList>
            <person name="Gilroy R."/>
            <person name="Ravi A."/>
            <person name="Getino M."/>
            <person name="Pursley I."/>
            <person name="Horton D.L."/>
            <person name="Alikhan N.-F."/>
            <person name="Baker D."/>
            <person name="Gharbi K."/>
            <person name="Hall N."/>
            <person name="Watson M."/>
            <person name="Adriaenssens E.M."/>
            <person name="Foster-Nyarko E."/>
            <person name="Jarju S."/>
            <person name="Secka A."/>
            <person name="Antonio M."/>
            <person name="Oren A."/>
            <person name="Chaudhuri R."/>
            <person name="La Ragione R.M."/>
            <person name="Hildebrand F."/>
            <person name="Pallen M.J."/>
        </authorList>
    </citation>
    <scope>NUCLEOTIDE SEQUENCE [LARGE SCALE GENOMIC DNA]</scope>
    <source>
        <strain evidence="6 7">Sa2CUA9</strain>
    </source>
</reference>
<dbReference type="Gene3D" id="1.10.10.10">
    <property type="entry name" value="Winged helix-like DNA-binding domain superfamily/Winged helix DNA-binding domain"/>
    <property type="match status" value="1"/>
</dbReference>
<sequence>MRREATPRTHVRSRSAAATAAGVEPVDADGAPVAEHPVQACEPPVVGHDHAAVARLLHALAEPHRLSMVHLLARAEHRVVDLTSELGLAQSTVSVHLATLRDAGLVDVRREGRSSWYRLARPEVAHILADAERVVEATRGGAR</sequence>
<dbReference type="InterPro" id="IPR036390">
    <property type="entry name" value="WH_DNA-bd_sf"/>
</dbReference>
<feature type="region of interest" description="Disordered" evidence="4">
    <location>
        <begin position="1"/>
        <end position="30"/>
    </location>
</feature>
<dbReference type="InterPro" id="IPR051011">
    <property type="entry name" value="Metal_resp_trans_reg"/>
</dbReference>